<organism evidence="1 2">
    <name type="scientific">Austropuccinia psidii MF-1</name>
    <dbReference type="NCBI Taxonomy" id="1389203"/>
    <lineage>
        <taxon>Eukaryota</taxon>
        <taxon>Fungi</taxon>
        <taxon>Dikarya</taxon>
        <taxon>Basidiomycota</taxon>
        <taxon>Pucciniomycotina</taxon>
        <taxon>Pucciniomycetes</taxon>
        <taxon>Pucciniales</taxon>
        <taxon>Sphaerophragmiaceae</taxon>
        <taxon>Austropuccinia</taxon>
    </lineage>
</organism>
<dbReference type="AlphaFoldDB" id="A0A9Q3HI11"/>
<sequence>MKASHCFDGTQTLKFRSFIWSFQLIFHDDKKDFSEYMKKALHATLFKIGKAVNWIEPYIFNLTKKDPNYLLNSWDLLEDIHLTSFGDANEARNAGADLNGIRMKDKVHFSLKTANFRILVSGIGEWVERALINCFRRGLTSRILDQLESHSSYIDSIKDLMNFNLECNTRYHDR</sequence>
<keyword evidence="2" id="KW-1185">Reference proteome</keyword>
<accession>A0A9Q3HI11</accession>
<proteinExistence type="predicted"/>
<protein>
    <submittedName>
        <fullName evidence="1">Uncharacterized protein</fullName>
    </submittedName>
</protein>
<name>A0A9Q3HI11_9BASI</name>
<gene>
    <name evidence="1" type="ORF">O181_045751</name>
</gene>
<comment type="caution">
    <text evidence="1">The sequence shown here is derived from an EMBL/GenBank/DDBJ whole genome shotgun (WGS) entry which is preliminary data.</text>
</comment>
<reference evidence="1" key="1">
    <citation type="submission" date="2021-03" db="EMBL/GenBank/DDBJ databases">
        <title>Draft genome sequence of rust myrtle Austropuccinia psidii MF-1, a brazilian biotype.</title>
        <authorList>
            <person name="Quecine M.C."/>
            <person name="Pachon D.M.R."/>
            <person name="Bonatelli M.L."/>
            <person name="Correr F.H."/>
            <person name="Franceschini L.M."/>
            <person name="Leite T.F."/>
            <person name="Margarido G.R.A."/>
            <person name="Almeida C.A."/>
            <person name="Ferrarezi J.A."/>
            <person name="Labate C.A."/>
        </authorList>
    </citation>
    <scope>NUCLEOTIDE SEQUENCE</scope>
    <source>
        <strain evidence="1">MF-1</strain>
    </source>
</reference>
<dbReference type="OrthoDB" id="5582182at2759"/>
<dbReference type="EMBL" id="AVOT02018853">
    <property type="protein sequence ID" value="MBW0506036.1"/>
    <property type="molecule type" value="Genomic_DNA"/>
</dbReference>
<evidence type="ECO:0000313" key="1">
    <source>
        <dbReference type="EMBL" id="MBW0506036.1"/>
    </source>
</evidence>
<evidence type="ECO:0000313" key="2">
    <source>
        <dbReference type="Proteomes" id="UP000765509"/>
    </source>
</evidence>
<dbReference type="Proteomes" id="UP000765509">
    <property type="component" value="Unassembled WGS sequence"/>
</dbReference>